<feature type="signal peptide" evidence="1">
    <location>
        <begin position="1"/>
        <end position="26"/>
    </location>
</feature>
<dbReference type="Gene3D" id="2.60.40.10">
    <property type="entry name" value="Immunoglobulins"/>
    <property type="match status" value="6"/>
</dbReference>
<name>A0ABR6VRY3_9BACT</name>
<dbReference type="SUPFAM" id="SSF49785">
    <property type="entry name" value="Galactose-binding domain-like"/>
    <property type="match status" value="1"/>
</dbReference>
<protein>
    <recommendedName>
        <fullName evidence="4">IPT/TIG domain-containing protein</fullName>
    </recommendedName>
</protein>
<evidence type="ECO:0000313" key="2">
    <source>
        <dbReference type="EMBL" id="MBC3539906.1"/>
    </source>
</evidence>
<keyword evidence="1" id="KW-0732">Signal</keyword>
<dbReference type="InterPro" id="IPR014756">
    <property type="entry name" value="Ig_E-set"/>
</dbReference>
<dbReference type="PROSITE" id="PS51257">
    <property type="entry name" value="PROKAR_LIPOPROTEIN"/>
    <property type="match status" value="1"/>
</dbReference>
<dbReference type="Proteomes" id="UP000659698">
    <property type="component" value="Unassembled WGS sequence"/>
</dbReference>
<reference evidence="2 3" key="1">
    <citation type="journal article" date="2019" name="Int. J. Syst. Evol. Microbiol.">
        <title>Rufibacter sediminis sp. nov., isolated from freshwater lake sediment.</title>
        <authorList>
            <person name="Qu J.H."/>
            <person name="Zhang L.J."/>
            <person name="Fu Y.H."/>
            <person name="Li H.F."/>
        </authorList>
    </citation>
    <scope>NUCLEOTIDE SEQUENCE [LARGE SCALE GENOMIC DNA]</scope>
    <source>
        <strain evidence="2 3">H-1</strain>
    </source>
</reference>
<dbReference type="CDD" id="cd00102">
    <property type="entry name" value="IPT"/>
    <property type="match status" value="1"/>
</dbReference>
<proteinExistence type="predicted"/>
<dbReference type="RefSeq" id="WP_186636555.1">
    <property type="nucleotide sequence ID" value="NZ_JACOAF010000022.1"/>
</dbReference>
<sequence>MKNFYSIRTLLLALFVVSLGFFTSCGDDDENALAGGQVQLLSFGPTGAKHGEEIRFIGHNLDQVESVEMQGATVAKAQFIEQTSTLIRLTVPEEAMAGKVTLKLSTGDNIVSKTDLSFEVPITVTDVTAEARPGGTITITGTKLTWVDSVGFGNEIVKQFISQSATKIELQVPANAKTGNLIIYGGGENPTFLETEEELVITLPEVTSIAPASIRHNEVLTITGTNLDLVGQVNFPGGGQVTTFESQSATSITLKVPTTATNGAPTLIAKGSLVEVKPTQTVSIILPVISNITTVRHTQNTTITGTDLDKIKEITFPGDFTVAKANFVSQSATQIVVAVPAMAKPGALKFKTMHDFTVTSATNNFNVLLPSVSSYAPELVAPNGTLTINGTNLDLIQDITFGGMTTKVSAFLNKTATRLQVTVPTAAQTGMPKFTLASGYVVEGPKLTVIMPTVSSITPAPVSPRAYMTINGANLNLVKSVKFTGGAEVTTFLTQSESQIILLVPTGAQTGKLTLTTQTNVVVVPDVEAEIVGVTPLPAIAYALFADERHANWGDWSFGGTRVWDATDVARMGTKSAKMTYISTGQYGAIRFHATTPISTAAYSEFTFSVYGGSGTNDKNLNVVFNEAYSSPAKVVKVVEGKWTTYTFPISELGDIATVSDFLLQSATDWPGDIYLDHIGFR</sequence>
<dbReference type="EMBL" id="JACOAF010000022">
    <property type="protein sequence ID" value="MBC3539906.1"/>
    <property type="molecule type" value="Genomic_DNA"/>
</dbReference>
<dbReference type="Gene3D" id="2.60.120.260">
    <property type="entry name" value="Galactose-binding domain-like"/>
    <property type="match status" value="1"/>
</dbReference>
<keyword evidence="3" id="KW-1185">Reference proteome</keyword>
<dbReference type="SUPFAM" id="SSF81296">
    <property type="entry name" value="E set domains"/>
    <property type="match status" value="3"/>
</dbReference>
<dbReference type="InterPro" id="IPR008979">
    <property type="entry name" value="Galactose-bd-like_sf"/>
</dbReference>
<comment type="caution">
    <text evidence="2">The sequence shown here is derived from an EMBL/GenBank/DDBJ whole genome shotgun (WGS) entry which is preliminary data.</text>
</comment>
<organism evidence="2 3">
    <name type="scientific">Rufibacter sediminis</name>
    <dbReference type="NCBI Taxonomy" id="2762756"/>
    <lineage>
        <taxon>Bacteria</taxon>
        <taxon>Pseudomonadati</taxon>
        <taxon>Bacteroidota</taxon>
        <taxon>Cytophagia</taxon>
        <taxon>Cytophagales</taxon>
        <taxon>Hymenobacteraceae</taxon>
        <taxon>Rufibacter</taxon>
    </lineage>
</organism>
<evidence type="ECO:0000313" key="3">
    <source>
        <dbReference type="Proteomes" id="UP000659698"/>
    </source>
</evidence>
<evidence type="ECO:0000256" key="1">
    <source>
        <dbReference type="SAM" id="SignalP"/>
    </source>
</evidence>
<dbReference type="InterPro" id="IPR013783">
    <property type="entry name" value="Ig-like_fold"/>
</dbReference>
<evidence type="ECO:0008006" key="4">
    <source>
        <dbReference type="Google" id="ProtNLM"/>
    </source>
</evidence>
<accession>A0ABR6VRY3</accession>
<gene>
    <name evidence="2" type="ORF">H7U12_09440</name>
</gene>
<feature type="chain" id="PRO_5045284091" description="IPT/TIG domain-containing protein" evidence="1">
    <location>
        <begin position="27"/>
        <end position="682"/>
    </location>
</feature>